<evidence type="ECO:0000313" key="3">
    <source>
        <dbReference type="Proteomes" id="UP000054558"/>
    </source>
</evidence>
<protein>
    <submittedName>
        <fullName evidence="2">Uncharacterized protein</fullName>
    </submittedName>
</protein>
<evidence type="ECO:0000256" key="1">
    <source>
        <dbReference type="SAM" id="MobiDB-lite"/>
    </source>
</evidence>
<name>A0A1Y1IS57_KLENI</name>
<gene>
    <name evidence="2" type="ORF">KFL_009890010</name>
</gene>
<proteinExistence type="predicted"/>
<dbReference type="EMBL" id="DF237938">
    <property type="protein sequence ID" value="GAQ92349.1"/>
    <property type="molecule type" value="Genomic_DNA"/>
</dbReference>
<dbReference type="AlphaFoldDB" id="A0A1Y1IS57"/>
<organism evidence="2 3">
    <name type="scientific">Klebsormidium nitens</name>
    <name type="common">Green alga</name>
    <name type="synonym">Ulothrix nitens</name>
    <dbReference type="NCBI Taxonomy" id="105231"/>
    <lineage>
        <taxon>Eukaryota</taxon>
        <taxon>Viridiplantae</taxon>
        <taxon>Streptophyta</taxon>
        <taxon>Klebsormidiophyceae</taxon>
        <taxon>Klebsormidiales</taxon>
        <taxon>Klebsormidiaceae</taxon>
        <taxon>Klebsormidium</taxon>
    </lineage>
</organism>
<reference evidence="2 3" key="1">
    <citation type="journal article" date="2014" name="Nat. Commun.">
        <title>Klebsormidium flaccidum genome reveals primary factors for plant terrestrial adaptation.</title>
        <authorList>
            <person name="Hori K."/>
            <person name="Maruyama F."/>
            <person name="Fujisawa T."/>
            <person name="Togashi T."/>
            <person name="Yamamoto N."/>
            <person name="Seo M."/>
            <person name="Sato S."/>
            <person name="Yamada T."/>
            <person name="Mori H."/>
            <person name="Tajima N."/>
            <person name="Moriyama T."/>
            <person name="Ikeuchi M."/>
            <person name="Watanabe M."/>
            <person name="Wada H."/>
            <person name="Kobayashi K."/>
            <person name="Saito M."/>
            <person name="Masuda T."/>
            <person name="Sasaki-Sekimoto Y."/>
            <person name="Mashiguchi K."/>
            <person name="Awai K."/>
            <person name="Shimojima M."/>
            <person name="Masuda S."/>
            <person name="Iwai M."/>
            <person name="Nobusawa T."/>
            <person name="Narise T."/>
            <person name="Kondo S."/>
            <person name="Saito H."/>
            <person name="Sato R."/>
            <person name="Murakawa M."/>
            <person name="Ihara Y."/>
            <person name="Oshima-Yamada Y."/>
            <person name="Ohtaka K."/>
            <person name="Satoh M."/>
            <person name="Sonobe K."/>
            <person name="Ishii M."/>
            <person name="Ohtani R."/>
            <person name="Kanamori-Sato M."/>
            <person name="Honoki R."/>
            <person name="Miyazaki D."/>
            <person name="Mochizuki H."/>
            <person name="Umetsu J."/>
            <person name="Higashi K."/>
            <person name="Shibata D."/>
            <person name="Kamiya Y."/>
            <person name="Sato N."/>
            <person name="Nakamura Y."/>
            <person name="Tabata S."/>
            <person name="Ida S."/>
            <person name="Kurokawa K."/>
            <person name="Ohta H."/>
        </authorList>
    </citation>
    <scope>NUCLEOTIDE SEQUENCE [LARGE SCALE GENOMIC DNA]</scope>
    <source>
        <strain evidence="2 3">NIES-2285</strain>
    </source>
</reference>
<accession>A0A1Y1IS57</accession>
<keyword evidence="3" id="KW-1185">Reference proteome</keyword>
<dbReference type="Proteomes" id="UP000054558">
    <property type="component" value="Unassembled WGS sequence"/>
</dbReference>
<feature type="region of interest" description="Disordered" evidence="1">
    <location>
        <begin position="1"/>
        <end position="32"/>
    </location>
</feature>
<dbReference type="OMA" id="PMEERDI"/>
<feature type="non-terminal residue" evidence="2">
    <location>
        <position position="1"/>
    </location>
</feature>
<evidence type="ECO:0000313" key="2">
    <source>
        <dbReference type="EMBL" id="GAQ92349.1"/>
    </source>
</evidence>
<sequence length="101" mass="11623">NTAPKRFGTGTGAKQAEKKAKQTPFETSPSNMRMAQMQIKEPFLKWLPMEERDIKLNKYVGGRCDFEGIDWLLRKWVLPALDVVCDTFGYDKIKRNADKAQ</sequence>